<keyword evidence="3" id="KW-1185">Reference proteome</keyword>
<dbReference type="Gene3D" id="3.80.10.10">
    <property type="entry name" value="Ribonuclease Inhibitor"/>
    <property type="match status" value="1"/>
</dbReference>
<dbReference type="EMBL" id="VJMH01000312">
    <property type="protein sequence ID" value="KAF0717037.1"/>
    <property type="molecule type" value="Genomic_DNA"/>
</dbReference>
<sequence>MITHPRLLLENNKHVGHSRIQGHVCPTFRRHSTLTHQDQSVRPIRFSSTFIGRGAPPPSPSVKCPLDRTPLAHVTDVLSTLPHLTHLTLRSCLQDNPAPWARLLQVLPTSNITSLAMQSPSTHAKLTLTSAMAESVIQWLETRPVTRLTMDYWDFAAATPAWEMRFYAALAAASTLTSLRLVEPTLERMVFSLVATSVVTHLVHFELDLKEANPSILGSVLNGLLHLQSLTVRDRSHSVAWGSRLHQVIAPALVTLQLFGVAIGDASMHLFGTALARSNSTEFVAAFAAAGISSVFLVHVAPYLGRTITLNTLTITYLEAEQKGARLYATLDAQLDQSTRRTLFAHMLANPVLKACKLARLNIADYSAKDLARALRRNVSLSRLDLSHNEMTPNGVHAIVYAVQARRLPSLELNFSNQHDRFANTNDEPLLHVEGHGVEIYCATSNGAYARPRRSYLHRFRSAELS</sequence>
<dbReference type="InterPro" id="IPR032675">
    <property type="entry name" value="LRR_dom_sf"/>
</dbReference>
<dbReference type="EMBL" id="CAADRA010000312">
    <property type="protein sequence ID" value="VFT79725.1"/>
    <property type="molecule type" value="Genomic_DNA"/>
</dbReference>
<evidence type="ECO:0000313" key="1">
    <source>
        <dbReference type="EMBL" id="KAF0717037.1"/>
    </source>
</evidence>
<protein>
    <submittedName>
        <fullName evidence="2">Aste57867_2526 protein</fullName>
    </submittedName>
</protein>
<evidence type="ECO:0000313" key="2">
    <source>
        <dbReference type="EMBL" id="VFT79725.1"/>
    </source>
</evidence>
<dbReference type="AlphaFoldDB" id="A0A485KCY0"/>
<reference evidence="2 3" key="1">
    <citation type="submission" date="2019-03" db="EMBL/GenBank/DDBJ databases">
        <authorList>
            <person name="Gaulin E."/>
            <person name="Dumas B."/>
        </authorList>
    </citation>
    <scope>NUCLEOTIDE SEQUENCE [LARGE SCALE GENOMIC DNA]</scope>
    <source>
        <strain evidence="2">CBS 568.67</strain>
    </source>
</reference>
<dbReference type="OrthoDB" id="120976at2759"/>
<dbReference type="SUPFAM" id="SSF52047">
    <property type="entry name" value="RNI-like"/>
    <property type="match status" value="1"/>
</dbReference>
<proteinExistence type="predicted"/>
<dbReference type="Proteomes" id="UP000332933">
    <property type="component" value="Unassembled WGS sequence"/>
</dbReference>
<reference evidence="1" key="2">
    <citation type="submission" date="2019-06" db="EMBL/GenBank/DDBJ databases">
        <title>Genomics analysis of Aphanomyces spp. identifies a new class of oomycete effector associated with host adaptation.</title>
        <authorList>
            <person name="Gaulin E."/>
        </authorList>
    </citation>
    <scope>NUCLEOTIDE SEQUENCE</scope>
    <source>
        <strain evidence="1">CBS 578.67</strain>
    </source>
</reference>
<evidence type="ECO:0000313" key="3">
    <source>
        <dbReference type="Proteomes" id="UP000332933"/>
    </source>
</evidence>
<name>A0A485KCY0_9STRA</name>
<accession>A0A485KCY0</accession>
<gene>
    <name evidence="2" type="primary">Aste57867_2526</name>
    <name evidence="1" type="ORF">As57867_002519</name>
    <name evidence="2" type="ORF">ASTE57867_2526</name>
</gene>
<organism evidence="2 3">
    <name type="scientific">Aphanomyces stellatus</name>
    <dbReference type="NCBI Taxonomy" id="120398"/>
    <lineage>
        <taxon>Eukaryota</taxon>
        <taxon>Sar</taxon>
        <taxon>Stramenopiles</taxon>
        <taxon>Oomycota</taxon>
        <taxon>Saprolegniomycetes</taxon>
        <taxon>Saprolegniales</taxon>
        <taxon>Verrucalvaceae</taxon>
        <taxon>Aphanomyces</taxon>
    </lineage>
</organism>